<evidence type="ECO:0000259" key="7">
    <source>
        <dbReference type="PROSITE" id="PS50198"/>
    </source>
</evidence>
<dbReference type="Gene3D" id="3.10.50.40">
    <property type="match status" value="1"/>
</dbReference>
<dbReference type="SUPFAM" id="SSF109998">
    <property type="entry name" value="Triger factor/SurA peptide-binding domain-like"/>
    <property type="match status" value="1"/>
</dbReference>
<name>A0A6M0RNE1_9CYAN</name>
<keyword evidence="9" id="KW-1185">Reference proteome</keyword>
<comment type="catalytic activity">
    <reaction evidence="1">
        <text>[protein]-peptidylproline (omega=180) = [protein]-peptidylproline (omega=0)</text>
        <dbReference type="Rhea" id="RHEA:16237"/>
        <dbReference type="Rhea" id="RHEA-COMP:10747"/>
        <dbReference type="Rhea" id="RHEA-COMP:10748"/>
        <dbReference type="ChEBI" id="CHEBI:83833"/>
        <dbReference type="ChEBI" id="CHEBI:83834"/>
        <dbReference type="EC" id="5.2.1.8"/>
    </reaction>
</comment>
<dbReference type="PANTHER" id="PTHR47245:SF1">
    <property type="entry name" value="FOLDASE PROTEIN PRSA"/>
    <property type="match status" value="1"/>
</dbReference>
<dbReference type="Gene3D" id="1.10.4030.10">
    <property type="entry name" value="Porin chaperone SurA, peptide-binding domain"/>
    <property type="match status" value="1"/>
</dbReference>
<sequence>MTDFSKADFTSEEIVSYLKQTTQLKGIYQKLLSQKVIQHGARIRDITVTPSDVEAEAERLRREYHLEKATDTFVWLADHLMGVDDWEAGIYSNLLEKKLKESLFASDVEKYFSQKRLQFDQVLLYQLQVKESHIATEIRYQILEKEITFYAAARVYDINLDRQLRCGYEGKLCRWQLEPHVAAAIFGSPPDSVIGPIETDSGYSLFMVKAFIAAQLTQEIRQEIIQELFDEWLAQEINHLVYSDLDSNLLDPAFT</sequence>
<keyword evidence="5 6" id="KW-0413">Isomerase</keyword>
<accession>A0A6M0RNE1</accession>
<dbReference type="Proteomes" id="UP000481033">
    <property type="component" value="Unassembled WGS sequence"/>
</dbReference>
<keyword evidence="4 6" id="KW-0697">Rotamase</keyword>
<dbReference type="Pfam" id="PF00639">
    <property type="entry name" value="Rotamase"/>
    <property type="match status" value="1"/>
</dbReference>
<reference evidence="8 9" key="1">
    <citation type="journal article" date="2020" name="Microb. Ecol.">
        <title>Ecogenomics of the Marine Benthic Filamentous Cyanobacterium Adonisia.</title>
        <authorList>
            <person name="Walter J.M."/>
            <person name="Coutinho F.H."/>
            <person name="Leomil L."/>
            <person name="Hargreaves P.I."/>
            <person name="Campeao M.E."/>
            <person name="Vieira V.V."/>
            <person name="Silva B.S."/>
            <person name="Fistarol G.O."/>
            <person name="Salomon P.S."/>
            <person name="Sawabe T."/>
            <person name="Mino S."/>
            <person name="Hosokawa M."/>
            <person name="Miyashita H."/>
            <person name="Maruyama F."/>
            <person name="van Verk M.C."/>
            <person name="Dutilh B.E."/>
            <person name="Thompson C.C."/>
            <person name="Thompson F.L."/>
        </authorList>
    </citation>
    <scope>NUCLEOTIDE SEQUENCE [LARGE SCALE GENOMIC DNA]</scope>
    <source>
        <strain evidence="8 9">CCMR0081</strain>
    </source>
</reference>
<evidence type="ECO:0000313" key="9">
    <source>
        <dbReference type="Proteomes" id="UP000481033"/>
    </source>
</evidence>
<evidence type="ECO:0000256" key="2">
    <source>
        <dbReference type="ARBA" id="ARBA00013194"/>
    </source>
</evidence>
<feature type="domain" description="PpiC" evidence="7">
    <location>
        <begin position="114"/>
        <end position="210"/>
    </location>
</feature>
<gene>
    <name evidence="8" type="ORF">DXZ20_18865</name>
</gene>
<dbReference type="InterPro" id="IPR027304">
    <property type="entry name" value="Trigger_fact/SurA_dom_sf"/>
</dbReference>
<evidence type="ECO:0000256" key="4">
    <source>
        <dbReference type="ARBA" id="ARBA00023110"/>
    </source>
</evidence>
<dbReference type="InterPro" id="IPR000297">
    <property type="entry name" value="PPIase_PpiC"/>
</dbReference>
<dbReference type="SUPFAM" id="SSF54534">
    <property type="entry name" value="FKBP-like"/>
    <property type="match status" value="1"/>
</dbReference>
<dbReference type="EMBL" id="QXHD01000004">
    <property type="protein sequence ID" value="NEZ57686.1"/>
    <property type="molecule type" value="Genomic_DNA"/>
</dbReference>
<protein>
    <recommendedName>
        <fullName evidence="2">peptidylprolyl isomerase</fullName>
        <ecNumber evidence="2">5.2.1.8</ecNumber>
    </recommendedName>
</protein>
<dbReference type="AlphaFoldDB" id="A0A6M0RNE1"/>
<dbReference type="RefSeq" id="WP_163699823.1">
    <property type="nucleotide sequence ID" value="NZ_QXHD01000004.1"/>
</dbReference>
<dbReference type="InterPro" id="IPR046357">
    <property type="entry name" value="PPIase_dom_sf"/>
</dbReference>
<evidence type="ECO:0000256" key="6">
    <source>
        <dbReference type="PROSITE-ProRule" id="PRU00278"/>
    </source>
</evidence>
<dbReference type="PANTHER" id="PTHR47245">
    <property type="entry name" value="PEPTIDYLPROLYL ISOMERASE"/>
    <property type="match status" value="1"/>
</dbReference>
<organism evidence="8 9">
    <name type="scientific">Adonisia turfae CCMR0081</name>
    <dbReference type="NCBI Taxonomy" id="2292702"/>
    <lineage>
        <taxon>Bacteria</taxon>
        <taxon>Bacillati</taxon>
        <taxon>Cyanobacteriota</taxon>
        <taxon>Adonisia</taxon>
        <taxon>Adonisia turfae</taxon>
    </lineage>
</organism>
<comment type="caution">
    <text evidence="8">The sequence shown here is derived from an EMBL/GenBank/DDBJ whole genome shotgun (WGS) entry which is preliminary data.</text>
</comment>
<proteinExistence type="predicted"/>
<evidence type="ECO:0000256" key="5">
    <source>
        <dbReference type="ARBA" id="ARBA00023235"/>
    </source>
</evidence>
<evidence type="ECO:0000256" key="3">
    <source>
        <dbReference type="ARBA" id="ARBA00022729"/>
    </source>
</evidence>
<dbReference type="InterPro" id="IPR050245">
    <property type="entry name" value="PrsA_foldase"/>
</dbReference>
<dbReference type="EC" id="5.2.1.8" evidence="2"/>
<dbReference type="GO" id="GO:0003755">
    <property type="term" value="F:peptidyl-prolyl cis-trans isomerase activity"/>
    <property type="evidence" value="ECO:0007669"/>
    <property type="project" value="UniProtKB-KW"/>
</dbReference>
<evidence type="ECO:0000256" key="1">
    <source>
        <dbReference type="ARBA" id="ARBA00000971"/>
    </source>
</evidence>
<dbReference type="PROSITE" id="PS50198">
    <property type="entry name" value="PPIC_PPIASE_2"/>
    <property type="match status" value="1"/>
</dbReference>
<evidence type="ECO:0000313" key="8">
    <source>
        <dbReference type="EMBL" id="NEZ57686.1"/>
    </source>
</evidence>
<keyword evidence="3" id="KW-0732">Signal</keyword>